<keyword evidence="1" id="KW-0472">Membrane</keyword>
<proteinExistence type="predicted"/>
<organism evidence="2">
    <name type="scientific">Rhizophora mucronata</name>
    <name type="common">Asiatic mangrove</name>
    <dbReference type="NCBI Taxonomy" id="61149"/>
    <lineage>
        <taxon>Eukaryota</taxon>
        <taxon>Viridiplantae</taxon>
        <taxon>Streptophyta</taxon>
        <taxon>Embryophyta</taxon>
        <taxon>Tracheophyta</taxon>
        <taxon>Spermatophyta</taxon>
        <taxon>Magnoliopsida</taxon>
        <taxon>eudicotyledons</taxon>
        <taxon>Gunneridae</taxon>
        <taxon>Pentapetalae</taxon>
        <taxon>rosids</taxon>
        <taxon>fabids</taxon>
        <taxon>Malpighiales</taxon>
        <taxon>Rhizophoraceae</taxon>
        <taxon>Rhizophora</taxon>
    </lineage>
</organism>
<evidence type="ECO:0000313" key="2">
    <source>
        <dbReference type="EMBL" id="MBX50525.1"/>
    </source>
</evidence>
<evidence type="ECO:0000256" key="1">
    <source>
        <dbReference type="SAM" id="Phobius"/>
    </source>
</evidence>
<dbReference type="EMBL" id="GGEC01070041">
    <property type="protein sequence ID" value="MBX50525.1"/>
    <property type="molecule type" value="Transcribed_RNA"/>
</dbReference>
<name>A0A2P2P701_RHIMU</name>
<protein>
    <submittedName>
        <fullName evidence="2">Uncharacterized protein</fullName>
    </submittedName>
</protein>
<accession>A0A2P2P701</accession>
<keyword evidence="1" id="KW-1133">Transmembrane helix</keyword>
<keyword evidence="1" id="KW-0812">Transmembrane</keyword>
<feature type="transmembrane region" description="Helical" evidence="1">
    <location>
        <begin position="16"/>
        <end position="34"/>
    </location>
</feature>
<reference evidence="2" key="1">
    <citation type="submission" date="2018-02" db="EMBL/GenBank/DDBJ databases">
        <title>Rhizophora mucronata_Transcriptome.</title>
        <authorList>
            <person name="Meera S.P."/>
            <person name="Sreeshan A."/>
            <person name="Augustine A."/>
        </authorList>
    </citation>
    <scope>NUCLEOTIDE SEQUENCE</scope>
    <source>
        <tissue evidence="2">Leaf</tissue>
    </source>
</reference>
<sequence>MIVAPGREKIFSFSSYFIYSQFSLLLFVPVWQLLP</sequence>
<dbReference type="AlphaFoldDB" id="A0A2P2P701"/>